<keyword evidence="3" id="KW-1185">Reference proteome</keyword>
<evidence type="ECO:0000313" key="2">
    <source>
        <dbReference type="EMBL" id="CUI12915.1"/>
    </source>
</evidence>
<feature type="region of interest" description="Disordered" evidence="1">
    <location>
        <begin position="264"/>
        <end position="288"/>
    </location>
</feature>
<dbReference type="AlphaFoldDB" id="A0A0S4KHW6"/>
<dbReference type="Proteomes" id="UP000051952">
    <property type="component" value="Unassembled WGS sequence"/>
</dbReference>
<feature type="compositionally biased region" description="Pro residues" evidence="1">
    <location>
        <begin position="302"/>
        <end position="316"/>
    </location>
</feature>
<feature type="region of interest" description="Disordered" evidence="1">
    <location>
        <begin position="302"/>
        <end position="337"/>
    </location>
</feature>
<reference evidence="3" key="1">
    <citation type="submission" date="2015-09" db="EMBL/GenBank/DDBJ databases">
        <authorList>
            <consortium name="Pathogen Informatics"/>
        </authorList>
    </citation>
    <scope>NUCLEOTIDE SEQUENCE [LARGE SCALE GENOMIC DNA]</scope>
    <source>
        <strain evidence="3">Lake Konstanz</strain>
    </source>
</reference>
<feature type="compositionally biased region" description="Low complexity" evidence="1">
    <location>
        <begin position="61"/>
        <end position="107"/>
    </location>
</feature>
<dbReference type="EMBL" id="CYKH01000310">
    <property type="protein sequence ID" value="CUI12915.1"/>
    <property type="molecule type" value="Genomic_DNA"/>
</dbReference>
<organism evidence="2 3">
    <name type="scientific">Bodo saltans</name>
    <name type="common">Flagellated protozoan</name>
    <dbReference type="NCBI Taxonomy" id="75058"/>
    <lineage>
        <taxon>Eukaryota</taxon>
        <taxon>Discoba</taxon>
        <taxon>Euglenozoa</taxon>
        <taxon>Kinetoplastea</taxon>
        <taxon>Metakinetoplastina</taxon>
        <taxon>Eubodonida</taxon>
        <taxon>Bodonidae</taxon>
        <taxon>Bodo</taxon>
    </lineage>
</organism>
<dbReference type="VEuPathDB" id="TriTrypDB:BSAL_61955"/>
<proteinExistence type="predicted"/>
<protein>
    <submittedName>
        <fullName evidence="2">Uncharacterized protein</fullName>
    </submittedName>
</protein>
<name>A0A0S4KHW6_BODSA</name>
<feature type="compositionally biased region" description="Polar residues" evidence="1">
    <location>
        <begin position="319"/>
        <end position="328"/>
    </location>
</feature>
<feature type="region of interest" description="Disordered" evidence="1">
    <location>
        <begin position="56"/>
        <end position="116"/>
    </location>
</feature>
<evidence type="ECO:0000313" key="3">
    <source>
        <dbReference type="Proteomes" id="UP000051952"/>
    </source>
</evidence>
<feature type="non-terminal residue" evidence="2">
    <location>
        <position position="468"/>
    </location>
</feature>
<accession>A0A0S4KHW6</accession>
<evidence type="ECO:0000256" key="1">
    <source>
        <dbReference type="SAM" id="MobiDB-lite"/>
    </source>
</evidence>
<sequence>MLQRSVAQLVKKAAEKQQQLKKKASSVTVAKVATAIEKNVVHTVPKTERMTSNASLIHEASSSSSPSLQTTTHSTATASLSTSNFESSNNRSSATTAAANEGNARADAVPHTVPRPKSIHELFEANQGRRSDKDFAAFHYLQSMERELHALFFHACPPTDRDSYKWGKITHVLQAKTSGDERFSLHDFIVDKVPSSDWSNSEAVLLVHSPDISTSADASLNQDLWRDEAWEDGAPLMTVHLFCVPKEVNYQLVVDLVQASWMMKPPSPPTDETQEETTTPTLPDERTTTNLDEHVSSLEFPPPLPGEGLVLPPPLPQKESPTTPTPVSRNTKKNRQTTTTLRVAPLTTTSQLQEKEDVTDAIKYPPPLPHTTLELPPPLPPVNTHSITDDAAAMADVNTLLQSQLASEATFERTKESPPLQVAIHTATPHPQEKLGEVTAAVRNAVAESVVDDALERKLAESTKKQTA</sequence>
<gene>
    <name evidence="2" type="ORF">BSAL_61955</name>
</gene>